<dbReference type="AlphaFoldDB" id="A0AAE1GNN9"/>
<dbReference type="EMBL" id="JAWQEG010000018">
    <property type="protein sequence ID" value="KAK3896085.1"/>
    <property type="molecule type" value="Genomic_DNA"/>
</dbReference>
<dbReference type="Proteomes" id="UP001286313">
    <property type="component" value="Unassembled WGS sequence"/>
</dbReference>
<reference evidence="1" key="1">
    <citation type="submission" date="2023-10" db="EMBL/GenBank/DDBJ databases">
        <title>Genome assemblies of two species of porcelain crab, Petrolisthes cinctipes and Petrolisthes manimaculis (Anomura: Porcellanidae).</title>
        <authorList>
            <person name="Angst P."/>
        </authorList>
    </citation>
    <scope>NUCLEOTIDE SEQUENCE</scope>
    <source>
        <strain evidence="1">PB745_01</strain>
        <tissue evidence="1">Gill</tissue>
    </source>
</reference>
<accession>A0AAE1GNN9</accession>
<protein>
    <submittedName>
        <fullName evidence="1">Uncharacterized protein</fullName>
    </submittedName>
</protein>
<name>A0AAE1GNN9_PETCI</name>
<gene>
    <name evidence="1" type="ORF">Pcinc_000238</name>
</gene>
<evidence type="ECO:0000313" key="2">
    <source>
        <dbReference type="Proteomes" id="UP001286313"/>
    </source>
</evidence>
<evidence type="ECO:0000313" key="1">
    <source>
        <dbReference type="EMBL" id="KAK3896085.1"/>
    </source>
</evidence>
<keyword evidence="2" id="KW-1185">Reference proteome</keyword>
<comment type="caution">
    <text evidence="1">The sequence shown here is derived from an EMBL/GenBank/DDBJ whole genome shotgun (WGS) entry which is preliminary data.</text>
</comment>
<sequence>MSLIFYEGVPALKNIVFDCGGRGYSTVIKKKNSLVVLRTHPSSTLKPTPVRIHCHLVRATSTTTRHVFSHDATSHCCGESAVRSQLIGASVYITCRRARRQNEH</sequence>
<proteinExistence type="predicted"/>
<organism evidence="1 2">
    <name type="scientific">Petrolisthes cinctipes</name>
    <name type="common">Flat porcelain crab</name>
    <dbReference type="NCBI Taxonomy" id="88211"/>
    <lineage>
        <taxon>Eukaryota</taxon>
        <taxon>Metazoa</taxon>
        <taxon>Ecdysozoa</taxon>
        <taxon>Arthropoda</taxon>
        <taxon>Crustacea</taxon>
        <taxon>Multicrustacea</taxon>
        <taxon>Malacostraca</taxon>
        <taxon>Eumalacostraca</taxon>
        <taxon>Eucarida</taxon>
        <taxon>Decapoda</taxon>
        <taxon>Pleocyemata</taxon>
        <taxon>Anomura</taxon>
        <taxon>Galatheoidea</taxon>
        <taxon>Porcellanidae</taxon>
        <taxon>Petrolisthes</taxon>
    </lineage>
</organism>